<dbReference type="PATRIC" id="fig|1280946.3.peg.736"/>
<dbReference type="SUPFAM" id="SSF55729">
    <property type="entry name" value="Acyl-CoA N-acyltransferases (Nat)"/>
    <property type="match status" value="1"/>
</dbReference>
<gene>
    <name evidence="4" type="ORF">HY29_09700</name>
</gene>
<dbReference type="PANTHER" id="PTHR43877">
    <property type="entry name" value="AMINOALKYLPHOSPHONATE N-ACETYLTRANSFERASE-RELATED-RELATED"/>
    <property type="match status" value="1"/>
</dbReference>
<dbReference type="InterPro" id="IPR016181">
    <property type="entry name" value="Acyl_CoA_acyltransferase"/>
</dbReference>
<dbReference type="RefSeq" id="WP_051601105.1">
    <property type="nucleotide sequence ID" value="NZ_AWFF01000026.1"/>
</dbReference>
<evidence type="ECO:0000256" key="1">
    <source>
        <dbReference type="ARBA" id="ARBA00022679"/>
    </source>
</evidence>
<feature type="domain" description="N-acetyltransferase" evidence="3">
    <location>
        <begin position="7"/>
        <end position="170"/>
    </location>
</feature>
<dbReference type="PANTHER" id="PTHR43877:SF2">
    <property type="entry name" value="AMINOALKYLPHOSPHONATE N-ACETYLTRANSFERASE-RELATED"/>
    <property type="match status" value="1"/>
</dbReference>
<comment type="caution">
    <text evidence="4">The sequence shown here is derived from an EMBL/GenBank/DDBJ whole genome shotgun (WGS) entry which is preliminary data.</text>
</comment>
<keyword evidence="1" id="KW-0808">Transferase</keyword>
<proteinExistence type="predicted"/>
<dbReference type="InterPro" id="IPR050832">
    <property type="entry name" value="Bact_Acetyltransf"/>
</dbReference>
<keyword evidence="5" id="KW-1185">Reference proteome</keyword>
<evidence type="ECO:0000313" key="5">
    <source>
        <dbReference type="Proteomes" id="UP000027037"/>
    </source>
</evidence>
<dbReference type="PROSITE" id="PS51186">
    <property type="entry name" value="GNAT"/>
    <property type="match status" value="1"/>
</dbReference>
<dbReference type="Pfam" id="PF00583">
    <property type="entry name" value="Acetyltransf_1"/>
    <property type="match status" value="1"/>
</dbReference>
<sequence length="170" mass="19159">MPHIARMRIRPYTPADLAALYAINQAGTPGVGHEDTPEGLKRWFDVGTCLVAEDEAGQPLGFINLIEPGTMAYASDNLRWFERWMEQEQASLLYVDRIAVAEAARGLRIGQRLYEAAFGLAKGRDWIGAEVNTDPDNPLSHKFHARMGFSRVGEKRYKPDYAVAYYTRKP</sequence>
<dbReference type="eggNOG" id="COG3818">
    <property type="taxonomic scope" value="Bacteria"/>
</dbReference>
<dbReference type="EMBL" id="AWFF01000026">
    <property type="protein sequence ID" value="KCZ55869.1"/>
    <property type="molecule type" value="Genomic_DNA"/>
</dbReference>
<dbReference type="CDD" id="cd04301">
    <property type="entry name" value="NAT_SF"/>
    <property type="match status" value="1"/>
</dbReference>
<accession>A0A062UH05</accession>
<keyword evidence="2" id="KW-0012">Acyltransferase</keyword>
<dbReference type="AlphaFoldDB" id="A0A062UH05"/>
<organism evidence="4 5">
    <name type="scientific">Hyphomonas beringensis</name>
    <dbReference type="NCBI Taxonomy" id="1280946"/>
    <lineage>
        <taxon>Bacteria</taxon>
        <taxon>Pseudomonadati</taxon>
        <taxon>Pseudomonadota</taxon>
        <taxon>Alphaproteobacteria</taxon>
        <taxon>Hyphomonadales</taxon>
        <taxon>Hyphomonadaceae</taxon>
        <taxon>Hyphomonas</taxon>
    </lineage>
</organism>
<evidence type="ECO:0000313" key="4">
    <source>
        <dbReference type="EMBL" id="KCZ55869.1"/>
    </source>
</evidence>
<dbReference type="STRING" id="1280946.HY29_09700"/>
<name>A0A062UH05_9PROT</name>
<evidence type="ECO:0000256" key="2">
    <source>
        <dbReference type="ARBA" id="ARBA00023315"/>
    </source>
</evidence>
<protein>
    <recommendedName>
        <fullName evidence="3">N-acetyltransferase domain-containing protein</fullName>
    </recommendedName>
</protein>
<reference evidence="4 5" key="1">
    <citation type="journal article" date="2014" name="Antonie Van Leeuwenhoek">
        <title>Hyphomonas beringensis sp. nov. and Hyphomonas chukchiensis sp. nov., isolated from surface seawater of the Bering Sea and Chukchi Sea.</title>
        <authorList>
            <person name="Li C."/>
            <person name="Lai Q."/>
            <person name="Li G."/>
            <person name="Dong C."/>
            <person name="Wang J."/>
            <person name="Liao Y."/>
            <person name="Shao Z."/>
        </authorList>
    </citation>
    <scope>NUCLEOTIDE SEQUENCE [LARGE SCALE GENOMIC DNA]</scope>
    <source>
        <strain evidence="4 5">25B14_1</strain>
    </source>
</reference>
<dbReference type="Proteomes" id="UP000027037">
    <property type="component" value="Unassembled WGS sequence"/>
</dbReference>
<dbReference type="InterPro" id="IPR000182">
    <property type="entry name" value="GNAT_dom"/>
</dbReference>
<dbReference type="Gene3D" id="3.40.630.30">
    <property type="match status" value="1"/>
</dbReference>
<evidence type="ECO:0000259" key="3">
    <source>
        <dbReference type="PROSITE" id="PS51186"/>
    </source>
</evidence>
<dbReference type="GO" id="GO:0016747">
    <property type="term" value="F:acyltransferase activity, transferring groups other than amino-acyl groups"/>
    <property type="evidence" value="ECO:0007669"/>
    <property type="project" value="InterPro"/>
</dbReference>
<dbReference type="OrthoDB" id="6182349at2"/>